<dbReference type="Proteomes" id="UP001431783">
    <property type="component" value="Unassembled WGS sequence"/>
</dbReference>
<feature type="chain" id="PRO_5043721658" evidence="1">
    <location>
        <begin position="28"/>
        <end position="105"/>
    </location>
</feature>
<proteinExistence type="predicted"/>
<dbReference type="EMBL" id="JARQZJ010000070">
    <property type="protein sequence ID" value="KAK9881816.1"/>
    <property type="molecule type" value="Genomic_DNA"/>
</dbReference>
<accession>A0AAW1UDS5</accession>
<protein>
    <submittedName>
        <fullName evidence="2">Uncharacterized protein</fullName>
    </submittedName>
</protein>
<feature type="signal peptide" evidence="1">
    <location>
        <begin position="1"/>
        <end position="27"/>
    </location>
</feature>
<dbReference type="PROSITE" id="PS51257">
    <property type="entry name" value="PROKAR_LIPOPROTEIN"/>
    <property type="match status" value="1"/>
</dbReference>
<reference evidence="2 3" key="1">
    <citation type="submission" date="2023-03" db="EMBL/GenBank/DDBJ databases">
        <title>Genome insight into feeding habits of ladybird beetles.</title>
        <authorList>
            <person name="Li H.-S."/>
            <person name="Huang Y.-H."/>
            <person name="Pang H."/>
        </authorList>
    </citation>
    <scope>NUCLEOTIDE SEQUENCE [LARGE SCALE GENOMIC DNA]</scope>
    <source>
        <strain evidence="2">SYSU_2023b</strain>
        <tissue evidence="2">Whole body</tissue>
    </source>
</reference>
<keyword evidence="1" id="KW-0732">Signal</keyword>
<gene>
    <name evidence="2" type="ORF">WA026_017330</name>
</gene>
<comment type="caution">
    <text evidence="2">The sequence shown here is derived from an EMBL/GenBank/DDBJ whole genome shotgun (WGS) entry which is preliminary data.</text>
</comment>
<sequence length="105" mass="11679">MRSITAEHPISLIQILALGVILGCALAYPSPADDYLISEKEYSSPGAHQLASWIASQMRPKEITVIKELPIIPYRLPLQGKRNSEVTNAIIGSEETQKMYRDGRK</sequence>
<dbReference type="AlphaFoldDB" id="A0AAW1UDS5"/>
<keyword evidence="3" id="KW-1185">Reference proteome</keyword>
<organism evidence="2 3">
    <name type="scientific">Henosepilachna vigintioctopunctata</name>
    <dbReference type="NCBI Taxonomy" id="420089"/>
    <lineage>
        <taxon>Eukaryota</taxon>
        <taxon>Metazoa</taxon>
        <taxon>Ecdysozoa</taxon>
        <taxon>Arthropoda</taxon>
        <taxon>Hexapoda</taxon>
        <taxon>Insecta</taxon>
        <taxon>Pterygota</taxon>
        <taxon>Neoptera</taxon>
        <taxon>Endopterygota</taxon>
        <taxon>Coleoptera</taxon>
        <taxon>Polyphaga</taxon>
        <taxon>Cucujiformia</taxon>
        <taxon>Coccinelloidea</taxon>
        <taxon>Coccinellidae</taxon>
        <taxon>Epilachninae</taxon>
        <taxon>Epilachnini</taxon>
        <taxon>Henosepilachna</taxon>
    </lineage>
</organism>
<evidence type="ECO:0000256" key="1">
    <source>
        <dbReference type="SAM" id="SignalP"/>
    </source>
</evidence>
<evidence type="ECO:0000313" key="3">
    <source>
        <dbReference type="Proteomes" id="UP001431783"/>
    </source>
</evidence>
<evidence type="ECO:0000313" key="2">
    <source>
        <dbReference type="EMBL" id="KAK9881816.1"/>
    </source>
</evidence>
<name>A0AAW1UDS5_9CUCU</name>